<evidence type="ECO:0000313" key="2">
    <source>
        <dbReference type="EMBL" id="TWT78911.1"/>
    </source>
</evidence>
<protein>
    <submittedName>
        <fullName evidence="2">Xylose isomerase-like TIM barrel</fullName>
    </submittedName>
</protein>
<comment type="caution">
    <text evidence="2">The sequence shown here is derived from an EMBL/GenBank/DDBJ whole genome shotgun (WGS) entry which is preliminary data.</text>
</comment>
<dbReference type="Gene3D" id="3.20.20.150">
    <property type="entry name" value="Divalent-metal-dependent TIM barrel enzymes"/>
    <property type="match status" value="1"/>
</dbReference>
<dbReference type="PANTHER" id="PTHR12110:SF41">
    <property type="entry name" value="INOSOSE DEHYDRATASE"/>
    <property type="match status" value="1"/>
</dbReference>
<dbReference type="InterPro" id="IPR050312">
    <property type="entry name" value="IolE/XylAMocC-like"/>
</dbReference>
<dbReference type="PANTHER" id="PTHR12110">
    <property type="entry name" value="HYDROXYPYRUVATE ISOMERASE"/>
    <property type="match status" value="1"/>
</dbReference>
<name>A0A5C5YVX5_9BACT</name>
<accession>A0A5C5YVX5</accession>
<evidence type="ECO:0000259" key="1">
    <source>
        <dbReference type="Pfam" id="PF01261"/>
    </source>
</evidence>
<dbReference type="EMBL" id="SJPJ01000001">
    <property type="protein sequence ID" value="TWT78911.1"/>
    <property type="molecule type" value="Genomic_DNA"/>
</dbReference>
<dbReference type="GO" id="GO:0016853">
    <property type="term" value="F:isomerase activity"/>
    <property type="evidence" value="ECO:0007669"/>
    <property type="project" value="UniProtKB-KW"/>
</dbReference>
<dbReference type="Pfam" id="PF01261">
    <property type="entry name" value="AP_endonuc_2"/>
    <property type="match status" value="1"/>
</dbReference>
<proteinExistence type="predicted"/>
<dbReference type="AlphaFoldDB" id="A0A5C5YVX5"/>
<reference evidence="2 3" key="1">
    <citation type="submission" date="2019-02" db="EMBL/GenBank/DDBJ databases">
        <title>Deep-cultivation of Planctomycetes and their phenomic and genomic characterization uncovers novel biology.</title>
        <authorList>
            <person name="Wiegand S."/>
            <person name="Jogler M."/>
            <person name="Boedeker C."/>
            <person name="Pinto D."/>
            <person name="Vollmers J."/>
            <person name="Rivas-Marin E."/>
            <person name="Kohn T."/>
            <person name="Peeters S.H."/>
            <person name="Heuer A."/>
            <person name="Rast P."/>
            <person name="Oberbeckmann S."/>
            <person name="Bunk B."/>
            <person name="Jeske O."/>
            <person name="Meyerdierks A."/>
            <person name="Storesund J.E."/>
            <person name="Kallscheuer N."/>
            <person name="Luecker S."/>
            <person name="Lage O.M."/>
            <person name="Pohl T."/>
            <person name="Merkel B.J."/>
            <person name="Hornburger P."/>
            <person name="Mueller R.-W."/>
            <person name="Bruemmer F."/>
            <person name="Labrenz M."/>
            <person name="Spormann A.M."/>
            <person name="Op Den Camp H."/>
            <person name="Overmann J."/>
            <person name="Amann R."/>
            <person name="Jetten M.S.M."/>
            <person name="Mascher T."/>
            <person name="Medema M.H."/>
            <person name="Devos D.P."/>
            <person name="Kaster A.-K."/>
            <person name="Ovreas L."/>
            <person name="Rohde M."/>
            <person name="Galperin M.Y."/>
            <person name="Jogler C."/>
        </authorList>
    </citation>
    <scope>NUCLEOTIDE SEQUENCE [LARGE SCALE GENOMIC DNA]</scope>
    <source>
        <strain evidence="2 3">CA13</strain>
    </source>
</reference>
<dbReference type="SUPFAM" id="SSF51658">
    <property type="entry name" value="Xylose isomerase-like"/>
    <property type="match status" value="1"/>
</dbReference>
<dbReference type="Proteomes" id="UP000315010">
    <property type="component" value="Unassembled WGS sequence"/>
</dbReference>
<keyword evidence="2" id="KW-0413">Isomerase</keyword>
<organism evidence="2 3">
    <name type="scientific">Novipirellula herctigrandis</name>
    <dbReference type="NCBI Taxonomy" id="2527986"/>
    <lineage>
        <taxon>Bacteria</taxon>
        <taxon>Pseudomonadati</taxon>
        <taxon>Planctomycetota</taxon>
        <taxon>Planctomycetia</taxon>
        <taxon>Pirellulales</taxon>
        <taxon>Pirellulaceae</taxon>
        <taxon>Novipirellula</taxon>
    </lineage>
</organism>
<evidence type="ECO:0000313" key="3">
    <source>
        <dbReference type="Proteomes" id="UP000315010"/>
    </source>
</evidence>
<sequence>MNKLMIFVGAIVTVFFTASGTAEGKESRSGIAVMETALGKSADVSSILDAKTAGYSAIQMHSGNPKSMRKKPIDPAAGLPIGEDPSIVKSWKEASEQHGIEITSLCAGSLNRCQIFDRDREVSMRIAKQTIDACHALDVKVMLFPFFGPSNFQESDEALNGVAEFMKELLPYATAKDVVIGIEAPVTTVRVLELLELLEFPTHMKVYYDVGNLFEKEDIYETIRKYGKEHFCEIHIKASGHSVVGEGQIDLVKLAEALDAAKYDHWLVYEGNRNGKDPIANRKVIEKIVSLRK</sequence>
<dbReference type="InterPro" id="IPR013022">
    <property type="entry name" value="Xyl_isomerase-like_TIM-brl"/>
</dbReference>
<keyword evidence="3" id="KW-1185">Reference proteome</keyword>
<dbReference type="InterPro" id="IPR036237">
    <property type="entry name" value="Xyl_isomerase-like_sf"/>
</dbReference>
<gene>
    <name evidence="2" type="ORF">CA13_03080</name>
</gene>
<dbReference type="OrthoDB" id="1411356at2"/>
<feature type="domain" description="Xylose isomerase-like TIM barrel" evidence="1">
    <location>
        <begin position="49"/>
        <end position="275"/>
    </location>
</feature>